<organism evidence="1">
    <name type="scientific">marine sediment metagenome</name>
    <dbReference type="NCBI Taxonomy" id="412755"/>
    <lineage>
        <taxon>unclassified sequences</taxon>
        <taxon>metagenomes</taxon>
        <taxon>ecological metagenomes</taxon>
    </lineage>
</organism>
<accession>A0A0F9A6J7</accession>
<reference evidence="1" key="1">
    <citation type="journal article" date="2015" name="Nature">
        <title>Complex archaea that bridge the gap between prokaryotes and eukaryotes.</title>
        <authorList>
            <person name="Spang A."/>
            <person name="Saw J.H."/>
            <person name="Jorgensen S.L."/>
            <person name="Zaremba-Niedzwiedzka K."/>
            <person name="Martijn J."/>
            <person name="Lind A.E."/>
            <person name="van Eijk R."/>
            <person name="Schleper C."/>
            <person name="Guy L."/>
            <person name="Ettema T.J."/>
        </authorList>
    </citation>
    <scope>NUCLEOTIDE SEQUENCE</scope>
</reference>
<name>A0A0F9A6J7_9ZZZZ</name>
<proteinExistence type="predicted"/>
<protein>
    <submittedName>
        <fullName evidence="1">Uncharacterized protein</fullName>
    </submittedName>
</protein>
<dbReference type="AlphaFoldDB" id="A0A0F9A6J7"/>
<sequence>MNGLTPEEKQMAYQYALNGADFMFEPSPELCSKIVQGCPEVIGINNVMTAIILQRKPIRLDSQMVIKYCSGVLDVNNTWLFDNGNIKVVSPQYKAPDKIKSEEDKRIDREIKEKGKASIITKKEENNDEE</sequence>
<evidence type="ECO:0000313" key="1">
    <source>
        <dbReference type="EMBL" id="KKK93810.1"/>
    </source>
</evidence>
<gene>
    <name evidence="1" type="ORF">LCGC14_2689140</name>
</gene>
<dbReference type="EMBL" id="LAZR01047616">
    <property type="protein sequence ID" value="KKK93810.1"/>
    <property type="molecule type" value="Genomic_DNA"/>
</dbReference>
<comment type="caution">
    <text evidence="1">The sequence shown here is derived from an EMBL/GenBank/DDBJ whole genome shotgun (WGS) entry which is preliminary data.</text>
</comment>